<proteinExistence type="predicted"/>
<protein>
    <recommendedName>
        <fullName evidence="5">HlyD family secretion protein</fullName>
    </recommendedName>
</protein>
<evidence type="ECO:0000313" key="3">
    <source>
        <dbReference type="EMBL" id="SFP45082.1"/>
    </source>
</evidence>
<keyword evidence="2" id="KW-0732">Signal</keyword>
<feature type="coiled-coil region" evidence="1">
    <location>
        <begin position="123"/>
        <end position="157"/>
    </location>
</feature>
<dbReference type="AlphaFoldDB" id="A0A1I5QFR7"/>
<evidence type="ECO:0000256" key="1">
    <source>
        <dbReference type="SAM" id="Coils"/>
    </source>
</evidence>
<evidence type="ECO:0008006" key="5">
    <source>
        <dbReference type="Google" id="ProtNLM"/>
    </source>
</evidence>
<keyword evidence="4" id="KW-1185">Reference proteome</keyword>
<evidence type="ECO:0000256" key="2">
    <source>
        <dbReference type="SAM" id="SignalP"/>
    </source>
</evidence>
<organism evidence="3 4">
    <name type="scientific">Hydrogenimonas thermophila</name>
    <dbReference type="NCBI Taxonomy" id="223786"/>
    <lineage>
        <taxon>Bacteria</taxon>
        <taxon>Pseudomonadati</taxon>
        <taxon>Campylobacterota</taxon>
        <taxon>Epsilonproteobacteria</taxon>
        <taxon>Campylobacterales</taxon>
        <taxon>Hydrogenimonadaceae</taxon>
        <taxon>Hydrogenimonas</taxon>
    </lineage>
</organism>
<dbReference type="STRING" id="223786.SAMN05216234_1204"/>
<feature type="signal peptide" evidence="2">
    <location>
        <begin position="1"/>
        <end position="20"/>
    </location>
</feature>
<evidence type="ECO:0000313" key="4">
    <source>
        <dbReference type="Proteomes" id="UP000199227"/>
    </source>
</evidence>
<feature type="chain" id="PRO_5011493517" description="HlyD family secretion protein" evidence="2">
    <location>
        <begin position="21"/>
        <end position="263"/>
    </location>
</feature>
<accession>A0A1I5QFR7</accession>
<keyword evidence="1" id="KW-0175">Coiled coil</keyword>
<dbReference type="OrthoDB" id="5343727at2"/>
<dbReference type="EMBL" id="FOXB01000020">
    <property type="protein sequence ID" value="SFP45082.1"/>
    <property type="molecule type" value="Genomic_DNA"/>
</dbReference>
<dbReference type="RefSeq" id="WP_092912587.1">
    <property type="nucleotide sequence ID" value="NZ_CP136592.1"/>
</dbReference>
<name>A0A1I5QFR7_9BACT</name>
<gene>
    <name evidence="3" type="ORF">SAMN05216234_1204</name>
</gene>
<reference evidence="3 4" key="1">
    <citation type="submission" date="2016-10" db="EMBL/GenBank/DDBJ databases">
        <authorList>
            <person name="de Groot N.N."/>
        </authorList>
    </citation>
    <scope>NUCLEOTIDE SEQUENCE [LARGE SCALE GENOMIC DNA]</scope>
    <source>
        <strain evidence="3 4">EP1-55-1</strain>
    </source>
</reference>
<dbReference type="Proteomes" id="UP000199227">
    <property type="component" value="Unassembled WGS sequence"/>
</dbReference>
<sequence length="263" mass="30496">MRNILFLFLPMLLVAQVHYAKLEPFETYIIKSAVSGQVVKADESQEGKLGSENLIVQIDDKVDKAQYKALQRTLTVLKESLELTKEMLKNSEAVFKRDFDYYNRIKDLKTKSKTEKDRIYTTMIASKNQVLNFKQNIANLNKQITDTEYQLVRLKDIIEKKAIKAKNLYIYKVEVKKGDYVNPGSILLKAMDLSKGRLTLYIDSDEAKDLSKRKVYINNKQTDYKVNKLIRVADETHISAYRAEIIIDNPDNLFSKLLKVEIK</sequence>